<organism evidence="2 3">
    <name type="scientific">Eumeta variegata</name>
    <name type="common">Bagworm moth</name>
    <name type="synonym">Eumeta japonica</name>
    <dbReference type="NCBI Taxonomy" id="151549"/>
    <lineage>
        <taxon>Eukaryota</taxon>
        <taxon>Metazoa</taxon>
        <taxon>Ecdysozoa</taxon>
        <taxon>Arthropoda</taxon>
        <taxon>Hexapoda</taxon>
        <taxon>Insecta</taxon>
        <taxon>Pterygota</taxon>
        <taxon>Neoptera</taxon>
        <taxon>Endopterygota</taxon>
        <taxon>Lepidoptera</taxon>
        <taxon>Glossata</taxon>
        <taxon>Ditrysia</taxon>
        <taxon>Tineoidea</taxon>
        <taxon>Psychidae</taxon>
        <taxon>Oiketicinae</taxon>
        <taxon>Eumeta</taxon>
    </lineage>
</organism>
<dbReference type="InterPro" id="IPR012337">
    <property type="entry name" value="RNaseH-like_sf"/>
</dbReference>
<dbReference type="SUPFAM" id="SSF53098">
    <property type="entry name" value="Ribonuclease H-like"/>
    <property type="match status" value="1"/>
</dbReference>
<dbReference type="Proteomes" id="UP000299102">
    <property type="component" value="Unassembled WGS sequence"/>
</dbReference>
<dbReference type="PANTHER" id="PTHR46289:SF19">
    <property type="entry name" value="ZINC FINGER MYM-TYPE CONTAINING 1"/>
    <property type="match status" value="1"/>
</dbReference>
<dbReference type="GO" id="GO:0046983">
    <property type="term" value="F:protein dimerization activity"/>
    <property type="evidence" value="ECO:0007669"/>
    <property type="project" value="InterPro"/>
</dbReference>
<dbReference type="Pfam" id="PF05699">
    <property type="entry name" value="Dimer_Tnp_hAT"/>
    <property type="match status" value="1"/>
</dbReference>
<dbReference type="EMBL" id="BGZK01000092">
    <property type="protein sequence ID" value="GBP18048.1"/>
    <property type="molecule type" value="Genomic_DNA"/>
</dbReference>
<gene>
    <name evidence="2" type="primary">THAP12</name>
    <name evidence="2" type="ORF">EVAR_16994_1</name>
</gene>
<dbReference type="InterPro" id="IPR052958">
    <property type="entry name" value="IFN-induced_PKR_regulator"/>
</dbReference>
<accession>A0A4C1TVW2</accession>
<name>A0A4C1TVW2_EUMVA</name>
<evidence type="ECO:0000313" key="2">
    <source>
        <dbReference type="EMBL" id="GBP18048.1"/>
    </source>
</evidence>
<keyword evidence="3" id="KW-1185">Reference proteome</keyword>
<sequence>MKKYVKTNLKASSQTRWSAKHVAVNALLNNLPEIAEALEEVKQTSRAPEAKCEAGHLLTAIKDFKFILNLTIWANILREINRGNIEIQKEDIIFSRSVALMDGLLKTLQKMRQNPMEHWIKEAGEIAEKSSVDPILQKKRISKRKKHFDEMCQDELQTLQPVQLFSKEIMMVFDRIISEIKKRFDCATMLNLNFAFLNGTNILKMSIEELQKYGADLARKYERDLSAVEFCQELYVFKEQAPLLFGDIGIKVKKANGFYLLQQIYEHDLQDAFPNICIALRIYSTLPTTSASYEQSFSKLKLIKNYLRSSMSQERL</sequence>
<evidence type="ECO:0000259" key="1">
    <source>
        <dbReference type="Pfam" id="PF05699"/>
    </source>
</evidence>
<dbReference type="AlphaFoldDB" id="A0A4C1TVW2"/>
<feature type="domain" description="HAT C-terminal dimerisation" evidence="1">
    <location>
        <begin position="267"/>
        <end position="315"/>
    </location>
</feature>
<dbReference type="STRING" id="151549.A0A4C1TVW2"/>
<proteinExistence type="predicted"/>
<comment type="caution">
    <text evidence="2">The sequence shown here is derived from an EMBL/GenBank/DDBJ whole genome shotgun (WGS) entry which is preliminary data.</text>
</comment>
<evidence type="ECO:0000313" key="3">
    <source>
        <dbReference type="Proteomes" id="UP000299102"/>
    </source>
</evidence>
<dbReference type="InterPro" id="IPR008906">
    <property type="entry name" value="HATC_C_dom"/>
</dbReference>
<dbReference type="OrthoDB" id="10063284at2759"/>
<reference evidence="2 3" key="1">
    <citation type="journal article" date="2019" name="Commun. Biol.">
        <title>The bagworm genome reveals a unique fibroin gene that provides high tensile strength.</title>
        <authorList>
            <person name="Kono N."/>
            <person name="Nakamura H."/>
            <person name="Ohtoshi R."/>
            <person name="Tomita M."/>
            <person name="Numata K."/>
            <person name="Arakawa K."/>
        </authorList>
    </citation>
    <scope>NUCLEOTIDE SEQUENCE [LARGE SCALE GENOMIC DNA]</scope>
</reference>
<protein>
    <submittedName>
        <fullName evidence="2">52 kDa repressor of the inhibitor of the protein kinase</fullName>
    </submittedName>
</protein>
<dbReference type="PANTHER" id="PTHR46289">
    <property type="entry name" value="52 KDA REPRESSOR OF THE INHIBITOR OF THE PROTEIN KINASE-LIKE PROTEIN-RELATED"/>
    <property type="match status" value="1"/>
</dbReference>